<keyword evidence="2" id="KW-1133">Transmembrane helix</keyword>
<evidence type="ECO:0000256" key="3">
    <source>
        <dbReference type="SAM" id="SignalP"/>
    </source>
</evidence>
<gene>
    <name evidence="5" type="ORF">GCM10009765_77340</name>
</gene>
<sequence>MISLTRRRWLAAAVLTILVTGPALAGCTSSTGSGFSAPVRNGGVPDGVPAVPGTSGPGAAAGGSVPKLPPLQPKSVVYNGDMTVSTSTVDKVADQATALATGAGGQVGSDQRSGQGATATATLVLRVPPAAFSPTVNALSKLGTETNRTIGTQDVTGQVVDLDSRIATAQASVNRTRALFARAQQISDIVTLEQQLSDRETALETLLGQKKTLDDQINLSTITVRVVATSAPAKAATPTGFGAGLAAGWSALVSTVTVLLTVFGALLPFLVVIGIPAAALWFLWRRRRTPRVALAGGSSGPEADLTSLLTATVSPTSTAPTAQEEPDKP</sequence>
<proteinExistence type="predicted"/>
<keyword evidence="6" id="KW-1185">Reference proteome</keyword>
<name>A0ABP4V3S3_9ACTN</name>
<evidence type="ECO:0000256" key="2">
    <source>
        <dbReference type="SAM" id="Phobius"/>
    </source>
</evidence>
<keyword evidence="3" id="KW-0732">Signal</keyword>
<evidence type="ECO:0000313" key="5">
    <source>
        <dbReference type="EMBL" id="GAA1717344.1"/>
    </source>
</evidence>
<dbReference type="Proteomes" id="UP001500618">
    <property type="component" value="Unassembled WGS sequence"/>
</dbReference>
<dbReference type="RefSeq" id="WP_344314996.1">
    <property type="nucleotide sequence ID" value="NZ_BAAANY010000042.1"/>
</dbReference>
<keyword evidence="2" id="KW-0812">Transmembrane</keyword>
<evidence type="ECO:0000256" key="1">
    <source>
        <dbReference type="SAM" id="MobiDB-lite"/>
    </source>
</evidence>
<feature type="chain" id="PRO_5045594978" evidence="3">
    <location>
        <begin position="26"/>
        <end position="329"/>
    </location>
</feature>
<dbReference type="PROSITE" id="PS51257">
    <property type="entry name" value="PROKAR_LIPOPROTEIN"/>
    <property type="match status" value="1"/>
</dbReference>
<feature type="transmembrane region" description="Helical" evidence="2">
    <location>
        <begin position="258"/>
        <end position="284"/>
    </location>
</feature>
<keyword evidence="2" id="KW-0472">Membrane</keyword>
<dbReference type="Pfam" id="PF14257">
    <property type="entry name" value="DUF4349"/>
    <property type="match status" value="1"/>
</dbReference>
<organism evidence="5 6">
    <name type="scientific">Fodinicola feengrottensis</name>
    <dbReference type="NCBI Taxonomy" id="435914"/>
    <lineage>
        <taxon>Bacteria</taxon>
        <taxon>Bacillati</taxon>
        <taxon>Actinomycetota</taxon>
        <taxon>Actinomycetes</taxon>
        <taxon>Mycobacteriales</taxon>
        <taxon>Fodinicola</taxon>
    </lineage>
</organism>
<evidence type="ECO:0000313" key="6">
    <source>
        <dbReference type="Proteomes" id="UP001500618"/>
    </source>
</evidence>
<feature type="region of interest" description="Disordered" evidence="1">
    <location>
        <begin position="46"/>
        <end position="72"/>
    </location>
</feature>
<feature type="domain" description="DUF4349" evidence="4">
    <location>
        <begin position="75"/>
        <end position="281"/>
    </location>
</feature>
<dbReference type="EMBL" id="BAAANY010000042">
    <property type="protein sequence ID" value="GAA1717344.1"/>
    <property type="molecule type" value="Genomic_DNA"/>
</dbReference>
<feature type="signal peptide" evidence="3">
    <location>
        <begin position="1"/>
        <end position="25"/>
    </location>
</feature>
<evidence type="ECO:0000259" key="4">
    <source>
        <dbReference type="Pfam" id="PF14257"/>
    </source>
</evidence>
<feature type="region of interest" description="Disordered" evidence="1">
    <location>
        <begin position="294"/>
        <end position="329"/>
    </location>
</feature>
<accession>A0ABP4V3S3</accession>
<protein>
    <submittedName>
        <fullName evidence="5">DUF4349 domain-containing protein</fullName>
    </submittedName>
</protein>
<reference evidence="6" key="1">
    <citation type="journal article" date="2019" name="Int. J. Syst. Evol. Microbiol.">
        <title>The Global Catalogue of Microorganisms (GCM) 10K type strain sequencing project: providing services to taxonomists for standard genome sequencing and annotation.</title>
        <authorList>
            <consortium name="The Broad Institute Genomics Platform"/>
            <consortium name="The Broad Institute Genome Sequencing Center for Infectious Disease"/>
            <person name="Wu L."/>
            <person name="Ma J."/>
        </authorList>
    </citation>
    <scope>NUCLEOTIDE SEQUENCE [LARGE SCALE GENOMIC DNA]</scope>
    <source>
        <strain evidence="6">JCM 14718</strain>
    </source>
</reference>
<dbReference type="InterPro" id="IPR025645">
    <property type="entry name" value="DUF4349"/>
</dbReference>
<feature type="compositionally biased region" description="Low complexity" evidence="1">
    <location>
        <begin position="305"/>
        <end position="322"/>
    </location>
</feature>
<comment type="caution">
    <text evidence="5">The sequence shown here is derived from an EMBL/GenBank/DDBJ whole genome shotgun (WGS) entry which is preliminary data.</text>
</comment>